<name>A0A0A3HUT3_9BACL</name>
<dbReference type="InterPro" id="IPR036770">
    <property type="entry name" value="Ankyrin_rpt-contain_sf"/>
</dbReference>
<dbReference type="RefSeq" id="WP_036201594.1">
    <property type="nucleotide sequence ID" value="NZ_AVCY01000003.1"/>
</dbReference>
<evidence type="ECO:0000256" key="3">
    <source>
        <dbReference type="PROSITE-ProRule" id="PRU00023"/>
    </source>
</evidence>
<protein>
    <submittedName>
        <fullName evidence="4">Ankyrin</fullName>
    </submittedName>
</protein>
<keyword evidence="2 3" id="KW-0040">ANK repeat</keyword>
<dbReference type="InterPro" id="IPR050745">
    <property type="entry name" value="Multifunctional_regulatory"/>
</dbReference>
<dbReference type="STRING" id="1384057.CD33_14700"/>
<keyword evidence="1" id="KW-0677">Repeat</keyword>
<dbReference type="PROSITE" id="PS50088">
    <property type="entry name" value="ANK_REPEAT"/>
    <property type="match status" value="1"/>
</dbReference>
<evidence type="ECO:0000313" key="5">
    <source>
        <dbReference type="Proteomes" id="UP000030408"/>
    </source>
</evidence>
<evidence type="ECO:0000313" key="4">
    <source>
        <dbReference type="EMBL" id="KGR74975.1"/>
    </source>
</evidence>
<dbReference type="Pfam" id="PF12796">
    <property type="entry name" value="Ank_2"/>
    <property type="match status" value="1"/>
</dbReference>
<organism evidence="4 5">
    <name type="scientific">Ureibacillus sinduriensis BLB-1 = JCM 15800</name>
    <dbReference type="NCBI Taxonomy" id="1384057"/>
    <lineage>
        <taxon>Bacteria</taxon>
        <taxon>Bacillati</taxon>
        <taxon>Bacillota</taxon>
        <taxon>Bacilli</taxon>
        <taxon>Bacillales</taxon>
        <taxon>Caryophanaceae</taxon>
        <taxon>Ureibacillus</taxon>
    </lineage>
</organism>
<gene>
    <name evidence="4" type="ORF">CD33_14700</name>
</gene>
<dbReference type="PROSITE" id="PS50297">
    <property type="entry name" value="ANK_REP_REGION"/>
    <property type="match status" value="1"/>
</dbReference>
<dbReference type="OrthoDB" id="9812708at2"/>
<dbReference type="SUPFAM" id="SSF48403">
    <property type="entry name" value="Ankyrin repeat"/>
    <property type="match status" value="1"/>
</dbReference>
<dbReference type="EMBL" id="JPVO01000053">
    <property type="protein sequence ID" value="KGR74975.1"/>
    <property type="molecule type" value="Genomic_DNA"/>
</dbReference>
<dbReference type="eggNOG" id="COG0666">
    <property type="taxonomic scope" value="Bacteria"/>
</dbReference>
<proteinExistence type="predicted"/>
<comment type="caution">
    <text evidence="4">The sequence shown here is derived from an EMBL/GenBank/DDBJ whole genome shotgun (WGS) entry which is preliminary data.</text>
</comment>
<dbReference type="AlphaFoldDB" id="A0A0A3HUT3"/>
<dbReference type="Gene3D" id="1.25.40.20">
    <property type="entry name" value="Ankyrin repeat-containing domain"/>
    <property type="match status" value="1"/>
</dbReference>
<dbReference type="PANTHER" id="PTHR24189:SF50">
    <property type="entry name" value="ANKYRIN REPEAT AND SOCS BOX PROTEIN 2"/>
    <property type="match status" value="1"/>
</dbReference>
<evidence type="ECO:0000256" key="2">
    <source>
        <dbReference type="ARBA" id="ARBA00023043"/>
    </source>
</evidence>
<sequence length="351" mass="39535">MVRKKKTLPKNFDELIETGDISALKEVFIQCELDARGGYSKSTALSFSNIPNDLICWLVEQGADINARDNYGRTPLHQHAMSWNGNTRLLLDLGADIEAVDYQNETPLFAAAGSFKPSAVQTLVSRGANFNAKNKMKQTPLEKTLIRCRNIDIVNVMEVAEILLNAGSIVTQGMKDSIIRIGNEFEFHRIGFNKEYLNQTDEALCRLYELFEVSPIAKRKFHDGTSPITISTKGWQAQHHELWNLLIPSKGHAQTVQGEVIRITGKVSYEILDNGGINWDNEFRQMLDSLNHYFSLGIPLQPDVLQNAAILTKKLHNGIGNDEPAKLCELAVQWVLRNPNPITLDHPVYRR</sequence>
<dbReference type="Proteomes" id="UP000030408">
    <property type="component" value="Unassembled WGS sequence"/>
</dbReference>
<dbReference type="InterPro" id="IPR002110">
    <property type="entry name" value="Ankyrin_rpt"/>
</dbReference>
<reference evidence="4 5" key="1">
    <citation type="submission" date="2014-02" db="EMBL/GenBank/DDBJ databases">
        <title>Draft genome sequence of Lysinibacillus sinduriensis JCM 15800.</title>
        <authorList>
            <person name="Zhang F."/>
            <person name="Wang G."/>
            <person name="Zhang L."/>
        </authorList>
    </citation>
    <scope>NUCLEOTIDE SEQUENCE [LARGE SCALE GENOMIC DNA]</scope>
    <source>
        <strain evidence="4 5">JCM 15800</strain>
    </source>
</reference>
<feature type="repeat" description="ANK" evidence="3">
    <location>
        <begin position="103"/>
        <end position="135"/>
    </location>
</feature>
<evidence type="ECO:0000256" key="1">
    <source>
        <dbReference type="ARBA" id="ARBA00022737"/>
    </source>
</evidence>
<dbReference type="PANTHER" id="PTHR24189">
    <property type="entry name" value="MYOTROPHIN"/>
    <property type="match status" value="1"/>
</dbReference>
<accession>A0A0A3HUT3</accession>
<keyword evidence="5" id="KW-1185">Reference proteome</keyword>
<dbReference type="SMART" id="SM00248">
    <property type="entry name" value="ANK"/>
    <property type="match status" value="3"/>
</dbReference>